<keyword evidence="3" id="KW-0067">ATP-binding</keyword>
<dbReference type="Pfam" id="PF05192">
    <property type="entry name" value="MutS_III"/>
    <property type="match status" value="1"/>
</dbReference>
<sequence length="982" mass="106211">MACRLSSTQLCSEKMAVLAPMLTLPSFALTCSPLLARSQRFAGARPRSASTLSTQSGSTTHSRAPHLSAQSASDQTVSSSHHAHNPSPEERFSVDAESEVEPVPTLALFTSKHQVGAAFFDAPQRALLLLQDTAEAGLEVDYGCTAPFDALEDNSMDSTGGSSRSVDAPQEKMVDTTSLLVEQLRPQRVLVAPSCSVTCMDTLKAALREQGGTLELVDKKNFNFNAGKSRLAGLSLPLIESTGSAVTQLHDSAISLRLSSMINVDHMTLSIMAAEALLKHLSSESFSAGGDLDDRVPVTSIELLSLDHCLSIDGDSRLALSVFQEEQHATLHSDRGKEGLSLFSLLNQTKTANGHHVLRRWLMLPSCDLNLLSMRHDAVECLSMSRNVEAVASISRALRSVKAVPKLVLRLRKGTAAVQHFRSVVKYCKALLEVQDSLRSLEAAASVHVILKADTAIDARVLKRVINNVESIIDWEESATERRCCVNRGIDDQLDEWKDQFQSLPRLLSQVATQLRDDSPPVLGSRLSVVYFPQMGYLVALSTADGDAVDLPAVAASVGWLFEFTSEIASYWRNETTEELNAHVGDISTFIVDREIELVHQLQEDISSHAALLVHAHTVCCELDCLMSLAACASLYGYVRPTLDTSLVLDIQDGRHPLQELCVETFVPNDIAIVGGLGEGANDTEDDHSLVVLTGANAGGKSVYLKQNAVIVILAQIGSFVPASSAHIGLVDKILTRVQARESVGRHVSSFTADMLQVSRVLRQATAKSLVLLDEMGKGTVAADGAALFAATCWELLSRGSECPRSLAITHFHDVFAKNLLPTTLPFRKACMQTMSAEGQEGGNVTFLYKVASGEALDSQVASCARAAGLPPRLVDRARYVAELAAASDLDRLLLDEEELLEAHDDASVSSLTSSARGKFPAAALREGMVKRRAEADRAEEIARKFLEWDLEAECAASKKEDVDRTRVLSRLSTILGERNAE</sequence>
<evidence type="ECO:0000256" key="1">
    <source>
        <dbReference type="ARBA" id="ARBA00006271"/>
    </source>
</evidence>
<feature type="compositionally biased region" description="Polar residues" evidence="5">
    <location>
        <begin position="48"/>
        <end position="80"/>
    </location>
</feature>
<keyword evidence="8" id="KW-1185">Reference proteome</keyword>
<feature type="region of interest" description="Disordered" evidence="5">
    <location>
        <begin position="45"/>
        <end position="97"/>
    </location>
</feature>
<dbReference type="Pfam" id="PF00488">
    <property type="entry name" value="MutS_V"/>
    <property type="match status" value="1"/>
</dbReference>
<keyword evidence="2" id="KW-0547">Nucleotide-binding</keyword>
<dbReference type="RefSeq" id="XP_025367052.1">
    <property type="nucleotide sequence ID" value="XM_025517169.1"/>
</dbReference>
<dbReference type="Gene3D" id="3.40.50.300">
    <property type="entry name" value="P-loop containing nucleotide triphosphate hydrolases"/>
    <property type="match status" value="1"/>
</dbReference>
<dbReference type="OrthoDB" id="29596at2759"/>
<dbReference type="Gene3D" id="1.10.1420.10">
    <property type="match status" value="1"/>
</dbReference>
<dbReference type="GO" id="GO:0005634">
    <property type="term" value="C:nucleus"/>
    <property type="evidence" value="ECO:0007669"/>
    <property type="project" value="TreeGrafter"/>
</dbReference>
<protein>
    <recommendedName>
        <fullName evidence="6">DNA mismatch repair proteins mutS family domain-containing protein</fullName>
    </recommendedName>
</protein>
<evidence type="ECO:0000256" key="3">
    <source>
        <dbReference type="ARBA" id="ARBA00022840"/>
    </source>
</evidence>
<dbReference type="GO" id="GO:0005524">
    <property type="term" value="F:ATP binding"/>
    <property type="evidence" value="ECO:0007669"/>
    <property type="project" value="UniProtKB-KW"/>
</dbReference>
<dbReference type="InterPro" id="IPR007696">
    <property type="entry name" value="DNA_mismatch_repair_MutS_core"/>
</dbReference>
<evidence type="ECO:0000256" key="2">
    <source>
        <dbReference type="ARBA" id="ARBA00022741"/>
    </source>
</evidence>
<reference evidence="7 8" key="1">
    <citation type="journal article" date="2018" name="Mol. Biol. Evol.">
        <title>Broad Genomic Sampling Reveals a Smut Pathogenic Ancestry of the Fungal Clade Ustilaginomycotina.</title>
        <authorList>
            <person name="Kijpornyongpan T."/>
            <person name="Mondo S.J."/>
            <person name="Barry K."/>
            <person name="Sandor L."/>
            <person name="Lee J."/>
            <person name="Lipzen A."/>
            <person name="Pangilinan J."/>
            <person name="LaButti K."/>
            <person name="Hainaut M."/>
            <person name="Henrissat B."/>
            <person name="Grigoriev I.V."/>
            <person name="Spatafora J.W."/>
            <person name="Aime M.C."/>
        </authorList>
    </citation>
    <scope>NUCLEOTIDE SEQUENCE [LARGE SCALE GENOMIC DNA]</scope>
    <source>
        <strain evidence="7 8">MCA 4658</strain>
    </source>
</reference>
<name>A0A316VQU1_9BASI</name>
<dbReference type="PROSITE" id="PS00486">
    <property type="entry name" value="DNA_MISMATCH_REPAIR_2"/>
    <property type="match status" value="1"/>
</dbReference>
<dbReference type="Proteomes" id="UP000245783">
    <property type="component" value="Unassembled WGS sequence"/>
</dbReference>
<evidence type="ECO:0000313" key="8">
    <source>
        <dbReference type="Proteomes" id="UP000245783"/>
    </source>
</evidence>
<dbReference type="PANTHER" id="PTHR11361">
    <property type="entry name" value="DNA MISMATCH REPAIR PROTEIN MUTS FAMILY MEMBER"/>
    <property type="match status" value="1"/>
</dbReference>
<evidence type="ECO:0000313" key="7">
    <source>
        <dbReference type="EMBL" id="PWN39892.1"/>
    </source>
</evidence>
<proteinExistence type="inferred from homology"/>
<dbReference type="SMART" id="SM00534">
    <property type="entry name" value="MUTSac"/>
    <property type="match status" value="1"/>
</dbReference>
<organism evidence="7 8">
    <name type="scientific">Ceraceosorus guamensis</name>
    <dbReference type="NCBI Taxonomy" id="1522189"/>
    <lineage>
        <taxon>Eukaryota</taxon>
        <taxon>Fungi</taxon>
        <taxon>Dikarya</taxon>
        <taxon>Basidiomycota</taxon>
        <taxon>Ustilaginomycotina</taxon>
        <taxon>Exobasidiomycetes</taxon>
        <taxon>Ceraceosorales</taxon>
        <taxon>Ceraceosoraceae</taxon>
        <taxon>Ceraceosorus</taxon>
    </lineage>
</organism>
<accession>A0A316VQU1</accession>
<dbReference type="PANTHER" id="PTHR11361:SF20">
    <property type="entry name" value="MUTS PROTEIN HOMOLOG 5"/>
    <property type="match status" value="1"/>
</dbReference>
<dbReference type="GO" id="GO:0006298">
    <property type="term" value="P:mismatch repair"/>
    <property type="evidence" value="ECO:0007669"/>
    <property type="project" value="InterPro"/>
</dbReference>
<comment type="similarity">
    <text evidence="1">Belongs to the DNA mismatch repair MutS family.</text>
</comment>
<evidence type="ECO:0000256" key="5">
    <source>
        <dbReference type="SAM" id="MobiDB-lite"/>
    </source>
</evidence>
<evidence type="ECO:0000259" key="6">
    <source>
        <dbReference type="PROSITE" id="PS00486"/>
    </source>
</evidence>
<dbReference type="GeneID" id="37039039"/>
<dbReference type="InterPro" id="IPR027417">
    <property type="entry name" value="P-loop_NTPase"/>
</dbReference>
<dbReference type="GO" id="GO:0140664">
    <property type="term" value="F:ATP-dependent DNA damage sensor activity"/>
    <property type="evidence" value="ECO:0007669"/>
    <property type="project" value="InterPro"/>
</dbReference>
<keyword evidence="4" id="KW-0238">DNA-binding</keyword>
<dbReference type="InterPro" id="IPR045076">
    <property type="entry name" value="MutS"/>
</dbReference>
<dbReference type="InParanoid" id="A0A316VQU1"/>
<dbReference type="InterPro" id="IPR000432">
    <property type="entry name" value="DNA_mismatch_repair_MutS_C"/>
</dbReference>
<dbReference type="SUPFAM" id="SSF52540">
    <property type="entry name" value="P-loop containing nucleoside triphosphate hydrolases"/>
    <property type="match status" value="1"/>
</dbReference>
<feature type="domain" description="DNA mismatch repair proteins mutS family" evidence="6">
    <location>
        <begin position="769"/>
        <end position="785"/>
    </location>
</feature>
<evidence type="ECO:0000256" key="4">
    <source>
        <dbReference type="ARBA" id="ARBA00023125"/>
    </source>
</evidence>
<dbReference type="GO" id="GO:0030983">
    <property type="term" value="F:mismatched DNA binding"/>
    <property type="evidence" value="ECO:0007669"/>
    <property type="project" value="InterPro"/>
</dbReference>
<dbReference type="GO" id="GO:0051026">
    <property type="term" value="P:chiasma assembly"/>
    <property type="evidence" value="ECO:0007669"/>
    <property type="project" value="TreeGrafter"/>
</dbReference>
<dbReference type="SMART" id="SM00533">
    <property type="entry name" value="MUTSd"/>
    <property type="match status" value="1"/>
</dbReference>
<dbReference type="STRING" id="1522189.A0A316VQU1"/>
<gene>
    <name evidence="7" type="ORF">IE81DRAFT_368712</name>
</gene>
<dbReference type="SUPFAM" id="SSF48334">
    <property type="entry name" value="DNA repair protein MutS, domain III"/>
    <property type="match status" value="1"/>
</dbReference>
<dbReference type="AlphaFoldDB" id="A0A316VQU1"/>
<dbReference type="InterPro" id="IPR036187">
    <property type="entry name" value="DNA_mismatch_repair_MutS_sf"/>
</dbReference>
<dbReference type="EMBL" id="KZ819439">
    <property type="protein sequence ID" value="PWN39892.1"/>
    <property type="molecule type" value="Genomic_DNA"/>
</dbReference>